<dbReference type="NCBIfam" id="TIGR00112">
    <property type="entry name" value="proC"/>
    <property type="match status" value="1"/>
</dbReference>
<dbReference type="Pfam" id="PF14748">
    <property type="entry name" value="P5CR_dimer"/>
    <property type="match status" value="1"/>
</dbReference>
<evidence type="ECO:0000256" key="10">
    <source>
        <dbReference type="NCBIfam" id="TIGR00112"/>
    </source>
</evidence>
<dbReference type="InterPro" id="IPR000304">
    <property type="entry name" value="Pyrroline-COOH_reductase"/>
</dbReference>
<name>A0A562QPC6_9BACI</name>
<comment type="function">
    <text evidence="8 9">Catalyzes the reduction of 1-pyrroline-5-carboxylate (PCA) to L-proline.</text>
</comment>
<dbReference type="GO" id="GO:0005737">
    <property type="term" value="C:cytoplasm"/>
    <property type="evidence" value="ECO:0007669"/>
    <property type="project" value="UniProtKB-SubCell"/>
</dbReference>
<evidence type="ECO:0000256" key="7">
    <source>
        <dbReference type="ARBA" id="ARBA00023002"/>
    </source>
</evidence>
<dbReference type="InterPro" id="IPR036291">
    <property type="entry name" value="NAD(P)-bd_dom_sf"/>
</dbReference>
<dbReference type="FunFam" id="3.40.50.720:FF:000190">
    <property type="entry name" value="Pyrroline-5-carboxylate reductase"/>
    <property type="match status" value="1"/>
</dbReference>
<dbReference type="OrthoDB" id="9805754at2"/>
<dbReference type="Proteomes" id="UP000315711">
    <property type="component" value="Unassembled WGS sequence"/>
</dbReference>
<protein>
    <recommendedName>
        <fullName evidence="9 10">Pyrroline-5-carboxylate reductase</fullName>
        <shortName evidence="9">P5C reductase</shortName>
        <shortName evidence="9">P5CR</shortName>
        <ecNumber evidence="9 10">1.5.1.2</ecNumber>
    </recommendedName>
    <alternativeName>
        <fullName evidence="9">PCA reductase</fullName>
    </alternativeName>
</protein>
<evidence type="ECO:0000256" key="8">
    <source>
        <dbReference type="ARBA" id="ARBA00058118"/>
    </source>
</evidence>
<dbReference type="InterPro" id="IPR029036">
    <property type="entry name" value="P5CR_dimer"/>
</dbReference>
<dbReference type="PIRSF" id="PIRSF000193">
    <property type="entry name" value="Pyrrol-5-carb_rd"/>
    <property type="match status" value="1"/>
</dbReference>
<keyword evidence="15" id="KW-1185">Reference proteome</keyword>
<evidence type="ECO:0000313" key="14">
    <source>
        <dbReference type="EMBL" id="TWI57906.1"/>
    </source>
</evidence>
<dbReference type="SUPFAM" id="SSF48179">
    <property type="entry name" value="6-phosphogluconate dehydrogenase C-terminal domain-like"/>
    <property type="match status" value="1"/>
</dbReference>
<feature type="binding site" evidence="11">
    <location>
        <begin position="73"/>
        <end position="76"/>
    </location>
    <ligand>
        <name>NADP(+)</name>
        <dbReference type="ChEBI" id="CHEBI:58349"/>
    </ligand>
</feature>
<evidence type="ECO:0000256" key="5">
    <source>
        <dbReference type="ARBA" id="ARBA00022650"/>
    </source>
</evidence>
<feature type="domain" description="Pyrroline-5-carboxylate reductase catalytic N-terminal" evidence="12">
    <location>
        <begin position="6"/>
        <end position="102"/>
    </location>
</feature>
<evidence type="ECO:0000256" key="1">
    <source>
        <dbReference type="ARBA" id="ARBA00004496"/>
    </source>
</evidence>
<keyword evidence="7 9" id="KW-0560">Oxidoreductase</keyword>
<dbReference type="GO" id="GO:0055129">
    <property type="term" value="P:L-proline biosynthetic process"/>
    <property type="evidence" value="ECO:0007669"/>
    <property type="project" value="UniProtKB-UniRule"/>
</dbReference>
<dbReference type="EC" id="1.5.1.2" evidence="9 10"/>
<evidence type="ECO:0000259" key="13">
    <source>
        <dbReference type="Pfam" id="PF14748"/>
    </source>
</evidence>
<gene>
    <name evidence="9" type="primary">proC</name>
    <name evidence="14" type="ORF">IQ10_01235</name>
</gene>
<accession>A0A562QPC6</accession>
<dbReference type="Pfam" id="PF03807">
    <property type="entry name" value="F420_oxidored"/>
    <property type="match status" value="1"/>
</dbReference>
<evidence type="ECO:0000256" key="4">
    <source>
        <dbReference type="ARBA" id="ARBA00022605"/>
    </source>
</evidence>
<keyword evidence="3 9" id="KW-0963">Cytoplasm</keyword>
<dbReference type="FunFam" id="1.10.3730.10:FF:000001">
    <property type="entry name" value="Pyrroline-5-carboxylate reductase"/>
    <property type="match status" value="1"/>
</dbReference>
<evidence type="ECO:0000256" key="11">
    <source>
        <dbReference type="PIRSR" id="PIRSR000193-1"/>
    </source>
</evidence>
<keyword evidence="6 9" id="KW-0521">NADP</keyword>
<comment type="pathway">
    <text evidence="9">Amino-acid biosynthesis; L-proline biosynthesis; L-proline from L-glutamate 5-semialdehyde: step 1/1.</text>
</comment>
<sequence>MLENKTITFLGAGSMAEAIIVGLVRQEVVSPSQIIATNVSDQDKLNYLEKTYDIRTTSDRLEAVRQGDIIVLAMKPKHVKEAIEYVRDSTRKDQLFVSVLAGIPTVYMEDLLGEKASLIRTMPNTSAKVGASATAICKGRHATDQHLQQVETLFTAVGTVTVVEEDKLDAVTGLAGSGPAYFYFLIEAMEQAAADAGLTEEEASALITQTVVGVGKRLQSTTKSSKELYQEVMSPNGTTEAGINVLREHETQEAMQAAVTRAIARSKELGAVFTKSN</sequence>
<dbReference type="AlphaFoldDB" id="A0A562QPC6"/>
<feature type="binding site" evidence="11">
    <location>
        <begin position="10"/>
        <end position="15"/>
    </location>
    <ligand>
        <name>NADP(+)</name>
        <dbReference type="ChEBI" id="CHEBI:58349"/>
    </ligand>
</feature>
<reference evidence="14 15" key="1">
    <citation type="journal article" date="2015" name="Stand. Genomic Sci.">
        <title>Genomic Encyclopedia of Bacterial and Archaeal Type Strains, Phase III: the genomes of soil and plant-associated and newly described type strains.</title>
        <authorList>
            <person name="Whitman W.B."/>
            <person name="Woyke T."/>
            <person name="Klenk H.P."/>
            <person name="Zhou Y."/>
            <person name="Lilburn T.G."/>
            <person name="Beck B.J."/>
            <person name="De Vos P."/>
            <person name="Vandamme P."/>
            <person name="Eisen J.A."/>
            <person name="Garrity G."/>
            <person name="Hugenholtz P."/>
            <person name="Kyrpides N.C."/>
        </authorList>
    </citation>
    <scope>NUCLEOTIDE SEQUENCE [LARGE SCALE GENOMIC DNA]</scope>
    <source>
        <strain evidence="14 15">CGMCC 1.10116</strain>
    </source>
</reference>
<dbReference type="PANTHER" id="PTHR11645:SF49">
    <property type="entry name" value="PYRROLINE-5-CARBOXYLATE REDUCTASE 1"/>
    <property type="match status" value="1"/>
</dbReference>
<dbReference type="EMBL" id="VLKZ01000003">
    <property type="protein sequence ID" value="TWI57906.1"/>
    <property type="molecule type" value="Genomic_DNA"/>
</dbReference>
<dbReference type="GO" id="GO:0004735">
    <property type="term" value="F:pyrroline-5-carboxylate reductase activity"/>
    <property type="evidence" value="ECO:0007669"/>
    <property type="project" value="UniProtKB-UniRule"/>
</dbReference>
<comment type="similarity">
    <text evidence="2 9">Belongs to the pyrroline-5-carboxylate reductase family.</text>
</comment>
<comment type="caution">
    <text evidence="14">The sequence shown here is derived from an EMBL/GenBank/DDBJ whole genome shotgun (WGS) entry which is preliminary data.</text>
</comment>
<dbReference type="InterPro" id="IPR008927">
    <property type="entry name" value="6-PGluconate_DH-like_C_sf"/>
</dbReference>
<organism evidence="14 15">
    <name type="scientific">Halalkalibacter nanhaiisediminis</name>
    <dbReference type="NCBI Taxonomy" id="688079"/>
    <lineage>
        <taxon>Bacteria</taxon>
        <taxon>Bacillati</taxon>
        <taxon>Bacillota</taxon>
        <taxon>Bacilli</taxon>
        <taxon>Bacillales</taxon>
        <taxon>Bacillaceae</taxon>
        <taxon>Halalkalibacter</taxon>
    </lineage>
</organism>
<evidence type="ECO:0000256" key="3">
    <source>
        <dbReference type="ARBA" id="ARBA00022490"/>
    </source>
</evidence>
<dbReference type="PANTHER" id="PTHR11645">
    <property type="entry name" value="PYRROLINE-5-CARBOXYLATE REDUCTASE"/>
    <property type="match status" value="1"/>
</dbReference>
<dbReference type="UniPathway" id="UPA00098">
    <property type="reaction ID" value="UER00361"/>
</dbReference>
<dbReference type="HAMAP" id="MF_01925">
    <property type="entry name" value="P5C_reductase"/>
    <property type="match status" value="1"/>
</dbReference>
<evidence type="ECO:0000259" key="12">
    <source>
        <dbReference type="Pfam" id="PF03807"/>
    </source>
</evidence>
<keyword evidence="5 9" id="KW-0641">Proline biosynthesis</keyword>
<keyword evidence="4 9" id="KW-0028">Amino-acid biosynthesis</keyword>
<evidence type="ECO:0000256" key="9">
    <source>
        <dbReference type="HAMAP-Rule" id="MF_01925"/>
    </source>
</evidence>
<dbReference type="Gene3D" id="3.40.50.720">
    <property type="entry name" value="NAD(P)-binding Rossmann-like Domain"/>
    <property type="match status" value="1"/>
</dbReference>
<comment type="catalytic activity">
    <reaction evidence="9">
        <text>L-proline + NADP(+) = (S)-1-pyrroline-5-carboxylate + NADPH + 2 H(+)</text>
        <dbReference type="Rhea" id="RHEA:14109"/>
        <dbReference type="ChEBI" id="CHEBI:15378"/>
        <dbReference type="ChEBI" id="CHEBI:17388"/>
        <dbReference type="ChEBI" id="CHEBI:57783"/>
        <dbReference type="ChEBI" id="CHEBI:58349"/>
        <dbReference type="ChEBI" id="CHEBI:60039"/>
        <dbReference type="EC" id="1.5.1.2"/>
    </reaction>
</comment>
<comment type="subcellular location">
    <subcellularLocation>
        <location evidence="1 9">Cytoplasm</location>
    </subcellularLocation>
</comment>
<proteinExistence type="inferred from homology"/>
<evidence type="ECO:0000256" key="2">
    <source>
        <dbReference type="ARBA" id="ARBA00005525"/>
    </source>
</evidence>
<dbReference type="Gene3D" id="1.10.3730.10">
    <property type="entry name" value="ProC C-terminal domain-like"/>
    <property type="match status" value="1"/>
</dbReference>
<evidence type="ECO:0000256" key="6">
    <source>
        <dbReference type="ARBA" id="ARBA00022857"/>
    </source>
</evidence>
<dbReference type="SUPFAM" id="SSF51735">
    <property type="entry name" value="NAD(P)-binding Rossmann-fold domains"/>
    <property type="match status" value="1"/>
</dbReference>
<comment type="catalytic activity">
    <reaction evidence="9">
        <text>L-proline + NAD(+) = (S)-1-pyrroline-5-carboxylate + NADH + 2 H(+)</text>
        <dbReference type="Rhea" id="RHEA:14105"/>
        <dbReference type="ChEBI" id="CHEBI:15378"/>
        <dbReference type="ChEBI" id="CHEBI:17388"/>
        <dbReference type="ChEBI" id="CHEBI:57540"/>
        <dbReference type="ChEBI" id="CHEBI:57945"/>
        <dbReference type="ChEBI" id="CHEBI:60039"/>
        <dbReference type="EC" id="1.5.1.2"/>
    </reaction>
</comment>
<dbReference type="InterPro" id="IPR028939">
    <property type="entry name" value="P5C_Rdtase_cat_N"/>
</dbReference>
<evidence type="ECO:0000313" key="15">
    <source>
        <dbReference type="Proteomes" id="UP000315711"/>
    </source>
</evidence>
<feature type="domain" description="Pyrroline-5-carboxylate reductase dimerisation" evidence="13">
    <location>
        <begin position="165"/>
        <end position="269"/>
    </location>
</feature>